<dbReference type="Gene3D" id="3.40.1280.10">
    <property type="match status" value="1"/>
</dbReference>
<evidence type="ECO:0000256" key="2">
    <source>
        <dbReference type="ARBA" id="ARBA00022603"/>
    </source>
</evidence>
<dbReference type="PANTHER" id="PTHR33603">
    <property type="entry name" value="METHYLTRANSFERASE"/>
    <property type="match status" value="1"/>
</dbReference>
<comment type="similarity">
    <text evidence="5 6">Belongs to the RNA methyltransferase RlmH family.</text>
</comment>
<name>A0ABW5RBQ0_9BACL</name>
<comment type="subunit">
    <text evidence="6">Homodimer.</text>
</comment>
<evidence type="ECO:0000313" key="8">
    <source>
        <dbReference type="Proteomes" id="UP001597497"/>
    </source>
</evidence>
<comment type="function">
    <text evidence="6">Specifically methylates the pseudouridine at position 1915 (m3Psi1915) in 23S rRNA.</text>
</comment>
<reference evidence="8" key="1">
    <citation type="journal article" date="2019" name="Int. J. Syst. Evol. Microbiol.">
        <title>The Global Catalogue of Microorganisms (GCM) 10K type strain sequencing project: providing services to taxonomists for standard genome sequencing and annotation.</title>
        <authorList>
            <consortium name="The Broad Institute Genomics Platform"/>
            <consortium name="The Broad Institute Genome Sequencing Center for Infectious Disease"/>
            <person name="Wu L."/>
            <person name="Ma J."/>
        </authorList>
    </citation>
    <scope>NUCLEOTIDE SEQUENCE [LARGE SCALE GENOMIC DNA]</scope>
    <source>
        <strain evidence="8">KCTC 33676</strain>
    </source>
</reference>
<dbReference type="NCBIfam" id="TIGR00246">
    <property type="entry name" value="tRNA_RlmH_YbeA"/>
    <property type="match status" value="1"/>
</dbReference>
<proteinExistence type="inferred from homology"/>
<evidence type="ECO:0000256" key="5">
    <source>
        <dbReference type="ARBA" id="ARBA00038303"/>
    </source>
</evidence>
<dbReference type="NCBIfam" id="NF000985">
    <property type="entry name" value="PRK00103.1-3"/>
    <property type="match status" value="1"/>
</dbReference>
<dbReference type="Proteomes" id="UP001597497">
    <property type="component" value="Unassembled WGS sequence"/>
</dbReference>
<comment type="caution">
    <text evidence="6">Lacks conserved residue(s) required for the propagation of feature annotation.</text>
</comment>
<comment type="catalytic activity">
    <reaction evidence="6">
        <text>pseudouridine(1915) in 23S rRNA + S-adenosyl-L-methionine = N(3)-methylpseudouridine(1915) in 23S rRNA + S-adenosyl-L-homocysteine + H(+)</text>
        <dbReference type="Rhea" id="RHEA:42752"/>
        <dbReference type="Rhea" id="RHEA-COMP:10221"/>
        <dbReference type="Rhea" id="RHEA-COMP:10222"/>
        <dbReference type="ChEBI" id="CHEBI:15378"/>
        <dbReference type="ChEBI" id="CHEBI:57856"/>
        <dbReference type="ChEBI" id="CHEBI:59789"/>
        <dbReference type="ChEBI" id="CHEBI:65314"/>
        <dbReference type="ChEBI" id="CHEBI:74486"/>
        <dbReference type="EC" id="2.1.1.177"/>
    </reaction>
</comment>
<evidence type="ECO:0000313" key="7">
    <source>
        <dbReference type="EMBL" id="MFD2672170.1"/>
    </source>
</evidence>
<evidence type="ECO:0000256" key="4">
    <source>
        <dbReference type="ARBA" id="ARBA00022691"/>
    </source>
</evidence>
<comment type="caution">
    <text evidence="7">The sequence shown here is derived from an EMBL/GenBank/DDBJ whole genome shotgun (WGS) entry which is preliminary data.</text>
</comment>
<dbReference type="EMBL" id="JBHUMM010000025">
    <property type="protein sequence ID" value="MFD2672170.1"/>
    <property type="molecule type" value="Genomic_DNA"/>
</dbReference>
<comment type="subcellular location">
    <subcellularLocation>
        <location evidence="6">Cytoplasm</location>
    </subcellularLocation>
</comment>
<dbReference type="PIRSF" id="PIRSF004505">
    <property type="entry name" value="MT_bac"/>
    <property type="match status" value="1"/>
</dbReference>
<organism evidence="7 8">
    <name type="scientific">Marinicrinis sediminis</name>
    <dbReference type="NCBI Taxonomy" id="1652465"/>
    <lineage>
        <taxon>Bacteria</taxon>
        <taxon>Bacillati</taxon>
        <taxon>Bacillota</taxon>
        <taxon>Bacilli</taxon>
        <taxon>Bacillales</taxon>
        <taxon>Paenibacillaceae</taxon>
    </lineage>
</organism>
<dbReference type="SUPFAM" id="SSF75217">
    <property type="entry name" value="alpha/beta knot"/>
    <property type="match status" value="1"/>
</dbReference>
<keyword evidence="3 6" id="KW-0808">Transferase</keyword>
<feature type="binding site" evidence="6">
    <location>
        <position position="108"/>
    </location>
    <ligand>
        <name>S-adenosyl-L-methionine</name>
        <dbReference type="ChEBI" id="CHEBI:59789"/>
    </ligand>
</feature>
<dbReference type="PANTHER" id="PTHR33603:SF1">
    <property type="entry name" value="RIBOSOMAL RNA LARGE SUBUNIT METHYLTRANSFERASE H"/>
    <property type="match status" value="1"/>
</dbReference>
<dbReference type="GO" id="GO:0008168">
    <property type="term" value="F:methyltransferase activity"/>
    <property type="evidence" value="ECO:0007669"/>
    <property type="project" value="UniProtKB-KW"/>
</dbReference>
<dbReference type="CDD" id="cd18081">
    <property type="entry name" value="RlmH-like"/>
    <property type="match status" value="1"/>
</dbReference>
<dbReference type="Pfam" id="PF02590">
    <property type="entry name" value="SPOUT_MTase"/>
    <property type="match status" value="1"/>
</dbReference>
<dbReference type="InterPro" id="IPR029028">
    <property type="entry name" value="Alpha/beta_knot_MTases"/>
</dbReference>
<dbReference type="EC" id="2.1.1.177" evidence="6"/>
<evidence type="ECO:0000256" key="1">
    <source>
        <dbReference type="ARBA" id="ARBA00022552"/>
    </source>
</evidence>
<dbReference type="GO" id="GO:0032259">
    <property type="term" value="P:methylation"/>
    <property type="evidence" value="ECO:0007669"/>
    <property type="project" value="UniProtKB-KW"/>
</dbReference>
<feature type="binding site" evidence="6">
    <location>
        <begin position="127"/>
        <end position="132"/>
    </location>
    <ligand>
        <name>S-adenosyl-L-methionine</name>
        <dbReference type="ChEBI" id="CHEBI:59789"/>
    </ligand>
</feature>
<dbReference type="InterPro" id="IPR003742">
    <property type="entry name" value="RlmH-like"/>
</dbReference>
<keyword evidence="2 6" id="KW-0489">Methyltransferase</keyword>
<dbReference type="HAMAP" id="MF_00658">
    <property type="entry name" value="23SrRNA_methyltr_H"/>
    <property type="match status" value="1"/>
</dbReference>
<keyword evidence="1 6" id="KW-0698">rRNA processing</keyword>
<keyword evidence="6" id="KW-0963">Cytoplasm</keyword>
<gene>
    <name evidence="6 7" type="primary">rlmH</name>
    <name evidence="7" type="ORF">ACFSUC_11215</name>
</gene>
<keyword evidence="4 6" id="KW-0949">S-adenosyl-L-methionine</keyword>
<keyword evidence="8" id="KW-1185">Reference proteome</keyword>
<sequence>MHITVIGVGKLKEKYWTLGINEYSKRLGAYAKLQMIEVPDEKAPEQLSKAEEEQVMQKEGERILSHVKPDSFVIVMAIDGEMYSSKQLARKMDELATYGRSHLTFIIGGSLGLSSEVQKRADLKLSFGKITYPHQLLRLVLLEQVYRGFKIIRGEPYHK</sequence>
<accession>A0ABW5RBQ0</accession>
<evidence type="ECO:0000256" key="3">
    <source>
        <dbReference type="ARBA" id="ARBA00022679"/>
    </source>
</evidence>
<evidence type="ECO:0000256" key="6">
    <source>
        <dbReference type="HAMAP-Rule" id="MF_00658"/>
    </source>
</evidence>
<protein>
    <recommendedName>
        <fullName evidence="6">Ribosomal RNA large subunit methyltransferase H</fullName>
        <ecNumber evidence="6">2.1.1.177</ecNumber>
    </recommendedName>
    <alternativeName>
        <fullName evidence="6">23S rRNA (pseudouridine1915-N3)-methyltransferase</fullName>
    </alternativeName>
    <alternativeName>
        <fullName evidence="6">23S rRNA m3Psi1915 methyltransferase</fullName>
    </alternativeName>
    <alternativeName>
        <fullName evidence="6">rRNA (pseudouridine-N3-)-methyltransferase RlmH</fullName>
    </alternativeName>
</protein>
<dbReference type="RefSeq" id="WP_379929693.1">
    <property type="nucleotide sequence ID" value="NZ_JBHUMM010000025.1"/>
</dbReference>
<dbReference type="InterPro" id="IPR029026">
    <property type="entry name" value="tRNA_m1G_MTases_N"/>
</dbReference>